<feature type="transmembrane region" description="Helical" evidence="1">
    <location>
        <begin position="76"/>
        <end position="94"/>
    </location>
</feature>
<name>G8LGS4_9ENTR</name>
<keyword evidence="1" id="KW-0472">Membrane</keyword>
<organism evidence="2 3">
    <name type="scientific">Enterobacter ludwigii</name>
    <dbReference type="NCBI Taxonomy" id="299767"/>
    <lineage>
        <taxon>Bacteria</taxon>
        <taxon>Pseudomonadati</taxon>
        <taxon>Pseudomonadota</taxon>
        <taxon>Gammaproteobacteria</taxon>
        <taxon>Enterobacterales</taxon>
        <taxon>Enterobacteriaceae</taxon>
        <taxon>Enterobacter</taxon>
        <taxon>Enterobacter cloacae complex</taxon>
    </lineage>
</organism>
<protein>
    <submittedName>
        <fullName evidence="2">Inner membrane protein ybjM</fullName>
    </submittedName>
</protein>
<feature type="transmembrane region" description="Helical" evidence="1">
    <location>
        <begin position="51"/>
        <end position="67"/>
    </location>
</feature>
<feature type="transmembrane region" description="Helical" evidence="1">
    <location>
        <begin position="18"/>
        <end position="39"/>
    </location>
</feature>
<dbReference type="Proteomes" id="UP000007838">
    <property type="component" value="Chromosome"/>
</dbReference>
<dbReference type="eggNOG" id="ENOG5031BJ4">
    <property type="taxonomic scope" value="Bacteria"/>
</dbReference>
<dbReference type="GO" id="GO:0016020">
    <property type="term" value="C:membrane"/>
    <property type="evidence" value="ECO:0007669"/>
    <property type="project" value="InterPro"/>
</dbReference>
<reference evidence="2 3" key="1">
    <citation type="journal article" date="2011" name="Stand. Genomic Sci.">
        <title>Complete genome of the onion pathogen Enterobacter cloacae EcWSU1.</title>
        <authorList>
            <person name="Humann J.L."/>
            <person name="Wildung M."/>
            <person name="Cheng C.H."/>
            <person name="Lee T."/>
            <person name="Stewart J.E."/>
            <person name="Drew J.C."/>
            <person name="Triplett E.W."/>
            <person name="Main D."/>
            <person name="Schroeder B.K."/>
        </authorList>
    </citation>
    <scope>NUCLEOTIDE SEQUENCE [LARGE SCALE GENOMIC DNA]</scope>
    <source>
        <strain evidence="2 3">EcWSU1</strain>
    </source>
</reference>
<proteinExistence type="predicted"/>
<accession>G8LGS4</accession>
<keyword evidence="1" id="KW-1133">Transmembrane helix</keyword>
<dbReference type="AlphaFoldDB" id="G8LGS4"/>
<dbReference type="EMBL" id="CP002886">
    <property type="protein sequence ID" value="AEW72847.1"/>
    <property type="molecule type" value="Genomic_DNA"/>
</dbReference>
<dbReference type="Pfam" id="PF11045">
    <property type="entry name" value="YbjM"/>
    <property type="match status" value="1"/>
</dbReference>
<keyword evidence="1" id="KW-0812">Transmembrane</keyword>
<evidence type="ECO:0000256" key="1">
    <source>
        <dbReference type="SAM" id="Phobius"/>
    </source>
</evidence>
<gene>
    <name evidence="2" type="primary">ybjM</name>
    <name evidence="2" type="ORF">EcWSU1_01408</name>
</gene>
<dbReference type="KEGG" id="eec:EcWSU1_01408"/>
<dbReference type="InterPro" id="IPR020368">
    <property type="entry name" value="Uncharacterised_YbjM"/>
</dbReference>
<dbReference type="HOGENOM" id="CLU_140365_0_0_6"/>
<evidence type="ECO:0000313" key="3">
    <source>
        <dbReference type="Proteomes" id="UP000007838"/>
    </source>
</evidence>
<feature type="transmembrane region" description="Helical" evidence="1">
    <location>
        <begin position="106"/>
        <end position="129"/>
    </location>
</feature>
<sequence>MYLIEISQEDSLNIKRNWAGVISCFLLFIVVCMSLAFNVKGAFRASGHPELGLLFFTLPGAAASFLSRRGEVVKPLLGAILAAPLCLLLMRSLYISTRSFWQELAWLLSGVFWCALGALCFLFVHSMLARRRHHK</sequence>
<evidence type="ECO:0000313" key="2">
    <source>
        <dbReference type="EMBL" id="AEW72847.1"/>
    </source>
</evidence>